<gene>
    <name evidence="8" type="primary">LOC112279544</name>
</gene>
<dbReference type="Pfam" id="PF00847">
    <property type="entry name" value="AP2"/>
    <property type="match status" value="1"/>
</dbReference>
<keyword evidence="2" id="KW-0805">Transcription regulation</keyword>
<dbReference type="Proteomes" id="UP000006727">
    <property type="component" value="Chromosome 3"/>
</dbReference>
<dbReference type="Gene3D" id="3.30.730.10">
    <property type="entry name" value="AP2/ERF domain"/>
    <property type="match status" value="1"/>
</dbReference>
<dbReference type="SMART" id="SM00380">
    <property type="entry name" value="AP2"/>
    <property type="match status" value="1"/>
</dbReference>
<dbReference type="Gramene" id="Pp3c3_10430V3.2">
    <property type="protein sequence ID" value="Pp3c3_10430V3.2"/>
    <property type="gene ID" value="Pp3c3_10430"/>
</dbReference>
<dbReference type="GO" id="GO:0005634">
    <property type="term" value="C:nucleus"/>
    <property type="evidence" value="ECO:0007669"/>
    <property type="project" value="UniProtKB-SubCell"/>
</dbReference>
<dbReference type="InterPro" id="IPR036955">
    <property type="entry name" value="AP2/ERF_dom_sf"/>
</dbReference>
<evidence type="ECO:0000313" key="9">
    <source>
        <dbReference type="Proteomes" id="UP000006727"/>
    </source>
</evidence>
<dbReference type="GO" id="GO:0003700">
    <property type="term" value="F:DNA-binding transcription factor activity"/>
    <property type="evidence" value="ECO:0007669"/>
    <property type="project" value="InterPro"/>
</dbReference>
<dbReference type="EnsemblPlants" id="Pp3c3_10430V3.2">
    <property type="protein sequence ID" value="Pp3c3_10430V3.2"/>
    <property type="gene ID" value="Pp3c3_10430"/>
</dbReference>
<keyword evidence="5" id="KW-0539">Nucleus</keyword>
<dbReference type="SUPFAM" id="SSF54171">
    <property type="entry name" value="DNA-binding domain"/>
    <property type="match status" value="1"/>
</dbReference>
<comment type="subcellular location">
    <subcellularLocation>
        <location evidence="1">Nucleus</location>
    </subcellularLocation>
</comment>
<proteinExistence type="predicted"/>
<feature type="region of interest" description="Disordered" evidence="6">
    <location>
        <begin position="1"/>
        <end position="23"/>
    </location>
</feature>
<reference evidence="8 9" key="2">
    <citation type="journal article" date="2018" name="Plant J.">
        <title>The Physcomitrella patens chromosome-scale assembly reveals moss genome structure and evolution.</title>
        <authorList>
            <person name="Lang D."/>
            <person name="Ullrich K.K."/>
            <person name="Murat F."/>
            <person name="Fuchs J."/>
            <person name="Jenkins J."/>
            <person name="Haas F.B."/>
            <person name="Piednoel M."/>
            <person name="Gundlach H."/>
            <person name="Van Bel M."/>
            <person name="Meyberg R."/>
            <person name="Vives C."/>
            <person name="Morata J."/>
            <person name="Symeonidi A."/>
            <person name="Hiss M."/>
            <person name="Muchero W."/>
            <person name="Kamisugi Y."/>
            <person name="Saleh O."/>
            <person name="Blanc G."/>
            <person name="Decker E.L."/>
            <person name="van Gessel N."/>
            <person name="Grimwood J."/>
            <person name="Hayes R.D."/>
            <person name="Graham S.W."/>
            <person name="Gunter L.E."/>
            <person name="McDaniel S.F."/>
            <person name="Hoernstein S.N.W."/>
            <person name="Larsson A."/>
            <person name="Li F.W."/>
            <person name="Perroud P.F."/>
            <person name="Phillips J."/>
            <person name="Ranjan P."/>
            <person name="Rokshar D.S."/>
            <person name="Rothfels C.J."/>
            <person name="Schneider L."/>
            <person name="Shu S."/>
            <person name="Stevenson D.W."/>
            <person name="Thummler F."/>
            <person name="Tillich M."/>
            <person name="Villarreal Aguilar J.C."/>
            <person name="Widiez T."/>
            <person name="Wong G.K."/>
            <person name="Wymore A."/>
            <person name="Zhang Y."/>
            <person name="Zimmer A.D."/>
            <person name="Quatrano R.S."/>
            <person name="Mayer K.F.X."/>
            <person name="Goodstein D."/>
            <person name="Casacuberta J.M."/>
            <person name="Vandepoele K."/>
            <person name="Reski R."/>
            <person name="Cuming A.C."/>
            <person name="Tuskan G.A."/>
            <person name="Maumus F."/>
            <person name="Salse J."/>
            <person name="Schmutz J."/>
            <person name="Rensing S.A."/>
        </authorList>
    </citation>
    <scope>NUCLEOTIDE SEQUENCE [LARGE SCALE GENOMIC DNA]</scope>
    <source>
        <strain evidence="8 9">cv. Gransden 2004</strain>
    </source>
</reference>
<evidence type="ECO:0000256" key="1">
    <source>
        <dbReference type="ARBA" id="ARBA00004123"/>
    </source>
</evidence>
<reference evidence="8 9" key="1">
    <citation type="journal article" date="2008" name="Science">
        <title>The Physcomitrella genome reveals evolutionary insights into the conquest of land by plants.</title>
        <authorList>
            <person name="Rensing S."/>
            <person name="Lang D."/>
            <person name="Zimmer A."/>
            <person name="Terry A."/>
            <person name="Salamov A."/>
            <person name="Shapiro H."/>
            <person name="Nishiyama T."/>
            <person name="Perroud P.-F."/>
            <person name="Lindquist E."/>
            <person name="Kamisugi Y."/>
            <person name="Tanahashi T."/>
            <person name="Sakakibara K."/>
            <person name="Fujita T."/>
            <person name="Oishi K."/>
            <person name="Shin-I T."/>
            <person name="Kuroki Y."/>
            <person name="Toyoda A."/>
            <person name="Suzuki Y."/>
            <person name="Hashimoto A."/>
            <person name="Yamaguchi K."/>
            <person name="Sugano A."/>
            <person name="Kohara Y."/>
            <person name="Fujiyama A."/>
            <person name="Anterola A."/>
            <person name="Aoki S."/>
            <person name="Ashton N."/>
            <person name="Barbazuk W.B."/>
            <person name="Barker E."/>
            <person name="Bennetzen J."/>
            <person name="Bezanilla M."/>
            <person name="Blankenship R."/>
            <person name="Cho S.H."/>
            <person name="Dutcher S."/>
            <person name="Estelle M."/>
            <person name="Fawcett J.A."/>
            <person name="Gundlach H."/>
            <person name="Hanada K."/>
            <person name="Heyl A."/>
            <person name="Hicks K.A."/>
            <person name="Hugh J."/>
            <person name="Lohr M."/>
            <person name="Mayer K."/>
            <person name="Melkozernov A."/>
            <person name="Murata T."/>
            <person name="Nelson D."/>
            <person name="Pils B."/>
            <person name="Prigge M."/>
            <person name="Reiss B."/>
            <person name="Renner T."/>
            <person name="Rombauts S."/>
            <person name="Rushton P."/>
            <person name="Sanderfoot A."/>
            <person name="Schween G."/>
            <person name="Shiu S.-H."/>
            <person name="Stueber K."/>
            <person name="Theodoulou F.L."/>
            <person name="Tu H."/>
            <person name="Van de Peer Y."/>
            <person name="Verrier P.J."/>
            <person name="Waters E."/>
            <person name="Wood A."/>
            <person name="Yang L."/>
            <person name="Cove D."/>
            <person name="Cuming A."/>
            <person name="Hasebe M."/>
            <person name="Lucas S."/>
            <person name="Mishler D.B."/>
            <person name="Reski R."/>
            <person name="Grigoriev I."/>
            <person name="Quatrano R.S."/>
            <person name="Boore J.L."/>
        </authorList>
    </citation>
    <scope>NUCLEOTIDE SEQUENCE [LARGE SCALE GENOMIC DNA]</scope>
    <source>
        <strain evidence="8 9">cv. Gransden 2004</strain>
    </source>
</reference>
<evidence type="ECO:0000256" key="3">
    <source>
        <dbReference type="ARBA" id="ARBA00023125"/>
    </source>
</evidence>
<feature type="compositionally biased region" description="Low complexity" evidence="6">
    <location>
        <begin position="389"/>
        <end position="402"/>
    </location>
</feature>
<feature type="region of interest" description="Disordered" evidence="6">
    <location>
        <begin position="389"/>
        <end position="415"/>
    </location>
</feature>
<keyword evidence="3" id="KW-0238">DNA-binding</keyword>
<evidence type="ECO:0000256" key="6">
    <source>
        <dbReference type="SAM" id="MobiDB-lite"/>
    </source>
</evidence>
<dbReference type="PRINTS" id="PR00367">
    <property type="entry name" value="ETHRSPELEMNT"/>
</dbReference>
<feature type="domain" description="AP2/ERF" evidence="7">
    <location>
        <begin position="60"/>
        <end position="117"/>
    </location>
</feature>
<dbReference type="FunFam" id="3.30.730.10:FF:000001">
    <property type="entry name" value="Ethylene-responsive transcription factor 2"/>
    <property type="match status" value="1"/>
</dbReference>
<dbReference type="InterPro" id="IPR016177">
    <property type="entry name" value="DNA-bd_dom_sf"/>
</dbReference>
<dbReference type="EMBL" id="ABEU02000003">
    <property type="status" value="NOT_ANNOTATED_CDS"/>
    <property type="molecule type" value="Genomic_DNA"/>
</dbReference>
<evidence type="ECO:0000256" key="4">
    <source>
        <dbReference type="ARBA" id="ARBA00023163"/>
    </source>
</evidence>
<keyword evidence="9" id="KW-1185">Reference proteome</keyword>
<dbReference type="PROSITE" id="PS51032">
    <property type="entry name" value="AP2_ERF"/>
    <property type="match status" value="1"/>
</dbReference>
<sequence length="611" mass="67375">MVGKVQASLAGAHGKQSTHHAMVRSSHHTLVPEIMGRSRPVSQKLKAASIKRAKKVQEGRYRGVRQRPWGRFAAEIRDPNTKERKWLGTFDTAEDAALAYDTAARSMRGPKARTNFVYPTHETCLLSAAAALAAPNGNSQHHQVGLIAQKTLGEVLLLSAANNARNCNWKNTQLNYDEHSNNMFNAPAVQEQLVEGYRLPGYGCRYVDRKIQPASQQMPPPNALHSPSQDERLVMPKSPSINKVEVEGFKVSPGKQEQWHCVSDEDQQFRLTQFKRSPTVSSELFVSRYCGAGSQPFQVFDSDDISVSSENDSPPSDSIMLYKKASTVTSPSQALMQWQFESKIISGTLDQVVSKYVDSSVIVNFEDTGSELGVIEPRKCLLSTQVPFSDESSSSISTMSRSADTASSPTRAAADSPGLFSLSSEVEPSLSNLTANEGCNQSSPVIAVNRFPSRNPDNLESILPSSLICNRGYHSAAPNAEWVWDKPDLHPLTALDSTAITSRVDKVTKCDPNHNTWQNLCELPVSITQFLSSDSTNVMNSAKQEQLLQRCEAVSTMNQWQMNLQGVGENLESFNPMVDWDIFKRCEDSSCMAFHGRLYAVRLILRGTGAL</sequence>
<evidence type="ECO:0000256" key="5">
    <source>
        <dbReference type="ARBA" id="ARBA00023242"/>
    </source>
</evidence>
<dbReference type="RefSeq" id="XP_024369864.1">
    <property type="nucleotide sequence ID" value="XM_024514096.2"/>
</dbReference>
<dbReference type="PANTHER" id="PTHR31677:SF259">
    <property type="entry name" value="AP2_ERF DOMAIN-CONTAINING PROTEIN"/>
    <property type="match status" value="1"/>
</dbReference>
<dbReference type="GO" id="GO:0003677">
    <property type="term" value="F:DNA binding"/>
    <property type="evidence" value="ECO:0007669"/>
    <property type="project" value="UniProtKB-KW"/>
</dbReference>
<name>A0A7I4D6Y9_PHYPA</name>
<feature type="region of interest" description="Disordered" evidence="6">
    <location>
        <begin position="214"/>
        <end position="233"/>
    </location>
</feature>
<reference evidence="8" key="3">
    <citation type="submission" date="2020-12" db="UniProtKB">
        <authorList>
            <consortium name="EnsemblPlants"/>
        </authorList>
    </citation>
    <scope>IDENTIFICATION</scope>
</reference>
<accession>A0A7I4D6Y9</accession>
<evidence type="ECO:0000313" key="8">
    <source>
        <dbReference type="EnsemblPlants" id="Pp3c3_10430V3.2"/>
    </source>
</evidence>
<dbReference type="InterPro" id="IPR001471">
    <property type="entry name" value="AP2/ERF_dom"/>
</dbReference>
<organism evidence="8 9">
    <name type="scientific">Physcomitrium patens</name>
    <name type="common">Spreading-leaved earth moss</name>
    <name type="synonym">Physcomitrella patens</name>
    <dbReference type="NCBI Taxonomy" id="3218"/>
    <lineage>
        <taxon>Eukaryota</taxon>
        <taxon>Viridiplantae</taxon>
        <taxon>Streptophyta</taxon>
        <taxon>Embryophyta</taxon>
        <taxon>Bryophyta</taxon>
        <taxon>Bryophytina</taxon>
        <taxon>Bryopsida</taxon>
        <taxon>Funariidae</taxon>
        <taxon>Funariales</taxon>
        <taxon>Funariaceae</taxon>
        <taxon>Physcomitrium</taxon>
    </lineage>
</organism>
<keyword evidence="4" id="KW-0804">Transcription</keyword>
<dbReference type="PANTHER" id="PTHR31677">
    <property type="entry name" value="AP2 DOMAIN CLASS TRANSCRIPTION FACTOR"/>
    <property type="match status" value="1"/>
</dbReference>
<protein>
    <recommendedName>
        <fullName evidence="7">AP2/ERF domain-containing protein</fullName>
    </recommendedName>
</protein>
<dbReference type="GeneID" id="112279544"/>
<evidence type="ECO:0000256" key="2">
    <source>
        <dbReference type="ARBA" id="ARBA00023015"/>
    </source>
</evidence>
<dbReference type="AlphaFoldDB" id="A0A7I4D6Y9"/>
<evidence type="ECO:0000259" key="7">
    <source>
        <dbReference type="PROSITE" id="PS51032"/>
    </source>
</evidence>
<dbReference type="CDD" id="cd00018">
    <property type="entry name" value="AP2"/>
    <property type="match status" value="1"/>
</dbReference>